<feature type="domain" description="Raptor N-terminal CASPase-like" evidence="4">
    <location>
        <begin position="25"/>
        <end position="177"/>
    </location>
</feature>
<dbReference type="Pfam" id="PF13646">
    <property type="entry name" value="HEAT_2"/>
    <property type="match status" value="1"/>
</dbReference>
<dbReference type="Gene3D" id="1.25.10.10">
    <property type="entry name" value="Leucine-rich Repeat Variant"/>
    <property type="match status" value="1"/>
</dbReference>
<gene>
    <name evidence="5" type="ORF">M9Y10_001074</name>
</gene>
<evidence type="ECO:0000256" key="3">
    <source>
        <dbReference type="SAM" id="MobiDB-lite"/>
    </source>
</evidence>
<comment type="caution">
    <text evidence="5">The sequence shown here is derived from an EMBL/GenBank/DDBJ whole genome shotgun (WGS) entry which is preliminary data.</text>
</comment>
<dbReference type="PANTHER" id="PTHR12848:SF16">
    <property type="entry name" value="REGULATORY-ASSOCIATED PROTEIN OF MTOR"/>
    <property type="match status" value="1"/>
</dbReference>
<evidence type="ECO:0000313" key="5">
    <source>
        <dbReference type="EMBL" id="KAK8898782.1"/>
    </source>
</evidence>
<feature type="region of interest" description="Disordered" evidence="3">
    <location>
        <begin position="504"/>
        <end position="524"/>
    </location>
</feature>
<organism evidence="5 6">
    <name type="scientific">Tritrichomonas musculus</name>
    <dbReference type="NCBI Taxonomy" id="1915356"/>
    <lineage>
        <taxon>Eukaryota</taxon>
        <taxon>Metamonada</taxon>
        <taxon>Parabasalia</taxon>
        <taxon>Tritrichomonadida</taxon>
        <taxon>Tritrichomonadidae</taxon>
        <taxon>Tritrichomonas</taxon>
    </lineage>
</organism>
<proteinExistence type="predicted"/>
<dbReference type="Pfam" id="PF14538">
    <property type="entry name" value="Raptor_N"/>
    <property type="match status" value="1"/>
</dbReference>
<keyword evidence="2" id="KW-0677">Repeat</keyword>
<dbReference type="SUPFAM" id="SSF48371">
    <property type="entry name" value="ARM repeat"/>
    <property type="match status" value="2"/>
</dbReference>
<dbReference type="Proteomes" id="UP001470230">
    <property type="component" value="Unassembled WGS sequence"/>
</dbReference>
<name>A0ABR2L691_9EUKA</name>
<keyword evidence="6" id="KW-1185">Reference proteome</keyword>
<dbReference type="InterPro" id="IPR016024">
    <property type="entry name" value="ARM-type_fold"/>
</dbReference>
<accession>A0ABR2L691</accession>
<dbReference type="InterPro" id="IPR004083">
    <property type="entry name" value="Raptor"/>
</dbReference>
<dbReference type="InterPro" id="IPR029347">
    <property type="entry name" value="Raptor_N"/>
</dbReference>
<dbReference type="InterPro" id="IPR011989">
    <property type="entry name" value="ARM-like"/>
</dbReference>
<dbReference type="PANTHER" id="PTHR12848">
    <property type="entry name" value="REGULATORY-ASSOCIATED PROTEIN OF MTOR"/>
    <property type="match status" value="1"/>
</dbReference>
<feature type="compositionally biased region" description="Basic and acidic residues" evidence="3">
    <location>
        <begin position="515"/>
        <end position="524"/>
    </location>
</feature>
<keyword evidence="1" id="KW-0853">WD repeat</keyword>
<evidence type="ECO:0000259" key="4">
    <source>
        <dbReference type="SMART" id="SM01302"/>
    </source>
</evidence>
<evidence type="ECO:0000256" key="1">
    <source>
        <dbReference type="ARBA" id="ARBA00022574"/>
    </source>
</evidence>
<sequence length="657" mass="73874">MFGAPMANSLPFNRSRTDMRSQSAVARTKYALAFLCLFDGLRTPSIRRLVRKPRTICMKPLLTFDPSFYAPSSKGALQEIYLKNVNCPCEIAVDPSVQTVLNLLRRHTTSMPPQRVILHYYGHGCHPPMADGCLFFFTEDRARYKPIKIQNIVKACTCPLCIILDCPFAGVLAPHLTSRSDIFAFFACSSCEPLPLSTDEPMDIFSSCLLTPFDTALEWRARQNSSIFEEKKQPPEESLEFLNNLFMSILDSILFDTQTKATFDAFSKDPSINQITRGFVLAQRVMLSFNLHSSALPELKPMAAHHLWEFWDVALDFAITLSQEEAISMVFKLFVLSFKKFPKNGYFPLFSFMIKIPSFHEQVCDVLLNYLDSSEGSADIAARSSIPRTIMSIVKPSSSAMLILAKIFSTGSASQIDAQTFNFTSSANSDVIKYGLLALICAMNNQPMSSFNRLAQVCIDHAADCAPFSAIFLGLSIERSLSFSASNSISQKFLPLLKSSKEISHDSDQTEDDNKDNNYQDQDRNDDDIRASVAFLLGATKDSHFTKVLQELLEDPSSLVRLQAFYGLLNVLYDKPDKETLNLLRDLEEEDSDQMVREAVSNSKHQLDIIEMMLNDPSGSHPKISNDPNPILNILINSVNSPQFVKRLEEKNLFNWK</sequence>
<dbReference type="PRINTS" id="PR01547">
    <property type="entry name" value="YEAST176DUF"/>
</dbReference>
<dbReference type="SMART" id="SM01302">
    <property type="entry name" value="Raptor_N"/>
    <property type="match status" value="1"/>
</dbReference>
<evidence type="ECO:0000256" key="2">
    <source>
        <dbReference type="ARBA" id="ARBA00022737"/>
    </source>
</evidence>
<evidence type="ECO:0000313" key="6">
    <source>
        <dbReference type="Proteomes" id="UP001470230"/>
    </source>
</evidence>
<protein>
    <recommendedName>
        <fullName evidence="4">Raptor N-terminal CASPase-like domain-containing protein</fullName>
    </recommendedName>
</protein>
<dbReference type="EMBL" id="JAPFFF010000001">
    <property type="protein sequence ID" value="KAK8898782.1"/>
    <property type="molecule type" value="Genomic_DNA"/>
</dbReference>
<reference evidence="5 6" key="1">
    <citation type="submission" date="2024-04" db="EMBL/GenBank/DDBJ databases">
        <title>Tritrichomonas musculus Genome.</title>
        <authorList>
            <person name="Alves-Ferreira E."/>
            <person name="Grigg M."/>
            <person name="Lorenzi H."/>
            <person name="Galac M."/>
        </authorList>
    </citation>
    <scope>NUCLEOTIDE SEQUENCE [LARGE SCALE GENOMIC DNA]</scope>
    <source>
        <strain evidence="5 6">EAF2021</strain>
    </source>
</reference>